<reference evidence="1" key="1">
    <citation type="journal article" date="2023" name="G3 (Bethesda)">
        <title>Whole genome assemblies of Zophobas morio and Tenebrio molitor.</title>
        <authorList>
            <person name="Kaur S."/>
            <person name="Stinson S.A."/>
            <person name="diCenzo G.C."/>
        </authorList>
    </citation>
    <scope>NUCLEOTIDE SEQUENCE</scope>
    <source>
        <strain evidence="1">QUZm001</strain>
    </source>
</reference>
<evidence type="ECO:0000313" key="2">
    <source>
        <dbReference type="Proteomes" id="UP001168821"/>
    </source>
</evidence>
<sequence>MDRIIADKLEVIQSIGKRGRILHFLIKKEIICRIALYVNLRVAANLEYKGDYLFTSGNGQLLNGYSAIMKHFTKSGASNPSLLRGTSLRKQVATVAQMFSLSDNDIQQIADFMGHDVEVHKRVYRTPEKTLLITKMSKYFMAAEDLNICKYKGKTLEAIGDMAEKEFTEYMIFRRYYP</sequence>
<proteinExistence type="predicted"/>
<comment type="caution">
    <text evidence="1">The sequence shown here is derived from an EMBL/GenBank/DDBJ whole genome shotgun (WGS) entry which is preliminary data.</text>
</comment>
<dbReference type="AlphaFoldDB" id="A0AA38M1P3"/>
<gene>
    <name evidence="1" type="ORF">Zmor_003784</name>
</gene>
<accession>A0AA38M1P3</accession>
<evidence type="ECO:0000313" key="1">
    <source>
        <dbReference type="EMBL" id="KAJ3640490.1"/>
    </source>
</evidence>
<name>A0AA38M1P3_9CUCU</name>
<organism evidence="1 2">
    <name type="scientific">Zophobas morio</name>
    <dbReference type="NCBI Taxonomy" id="2755281"/>
    <lineage>
        <taxon>Eukaryota</taxon>
        <taxon>Metazoa</taxon>
        <taxon>Ecdysozoa</taxon>
        <taxon>Arthropoda</taxon>
        <taxon>Hexapoda</taxon>
        <taxon>Insecta</taxon>
        <taxon>Pterygota</taxon>
        <taxon>Neoptera</taxon>
        <taxon>Endopterygota</taxon>
        <taxon>Coleoptera</taxon>
        <taxon>Polyphaga</taxon>
        <taxon>Cucujiformia</taxon>
        <taxon>Tenebrionidae</taxon>
        <taxon>Zophobas</taxon>
    </lineage>
</organism>
<keyword evidence="2" id="KW-1185">Reference proteome</keyword>
<dbReference type="Proteomes" id="UP001168821">
    <property type="component" value="Unassembled WGS sequence"/>
</dbReference>
<protein>
    <submittedName>
        <fullName evidence="1">Uncharacterized protein</fullName>
    </submittedName>
</protein>
<dbReference type="PANTHER" id="PTHR33480">
    <property type="entry name" value="SET DOMAIN-CONTAINING PROTEIN-RELATED"/>
    <property type="match status" value="1"/>
</dbReference>
<dbReference type="EMBL" id="JALNTZ010000010">
    <property type="protein sequence ID" value="KAJ3640490.1"/>
    <property type="molecule type" value="Genomic_DNA"/>
</dbReference>